<keyword evidence="7" id="KW-0813">Transport</keyword>
<dbReference type="PANTHER" id="PTHR33362:SF3">
    <property type="entry name" value="SIALIC ACID TRAP TRANSPORTER PERMEASE PROTEIN SIAT"/>
    <property type="match status" value="1"/>
</dbReference>
<dbReference type="NCBIfam" id="TIGR00786">
    <property type="entry name" value="dctM"/>
    <property type="match status" value="1"/>
</dbReference>
<dbReference type="InterPro" id="IPR004681">
    <property type="entry name" value="TRAP_DctM"/>
</dbReference>
<dbReference type="Pfam" id="PF06808">
    <property type="entry name" value="DctM"/>
    <property type="match status" value="1"/>
</dbReference>
<feature type="transmembrane region" description="Helical" evidence="7">
    <location>
        <begin position="134"/>
        <end position="154"/>
    </location>
</feature>
<reference evidence="9" key="1">
    <citation type="submission" date="2016-04" db="EMBL/GenBank/DDBJ databases">
        <authorList>
            <person name="Evans L.H."/>
            <person name="Alamgir A."/>
            <person name="Owens N."/>
            <person name="Weber N.D."/>
            <person name="Virtaneva K."/>
            <person name="Barbian K."/>
            <person name="Babar A."/>
            <person name="Rosenke K."/>
        </authorList>
    </citation>
    <scope>NUCLEOTIDE SEQUENCE</scope>
    <source>
        <strain evidence="9">86</strain>
    </source>
</reference>
<evidence type="ECO:0000256" key="6">
    <source>
        <dbReference type="ARBA" id="ARBA00023136"/>
    </source>
</evidence>
<name>A0A212KMI0_9PROT</name>
<comment type="function">
    <text evidence="7">Part of the tripartite ATP-independent periplasmic (TRAP) transport system.</text>
</comment>
<gene>
    <name evidence="9" type="ORF">KL86APRO_30333</name>
</gene>
<dbReference type="EMBL" id="FLUO01000003">
    <property type="protein sequence ID" value="SBW12842.1"/>
    <property type="molecule type" value="Genomic_DNA"/>
</dbReference>
<feature type="transmembrane region" description="Helical" evidence="7">
    <location>
        <begin position="334"/>
        <end position="353"/>
    </location>
</feature>
<feature type="domain" description="TRAP C4-dicarboxylate transport system permease DctM subunit" evidence="8">
    <location>
        <begin position="7"/>
        <end position="416"/>
    </location>
</feature>
<dbReference type="GO" id="GO:0022857">
    <property type="term" value="F:transmembrane transporter activity"/>
    <property type="evidence" value="ECO:0007669"/>
    <property type="project" value="UniProtKB-UniRule"/>
</dbReference>
<dbReference type="AlphaFoldDB" id="A0A212KMI0"/>
<keyword evidence="4 7" id="KW-0812">Transmembrane</keyword>
<evidence type="ECO:0000256" key="1">
    <source>
        <dbReference type="ARBA" id="ARBA00004429"/>
    </source>
</evidence>
<evidence type="ECO:0000256" key="2">
    <source>
        <dbReference type="ARBA" id="ARBA00022475"/>
    </source>
</evidence>
<keyword evidence="6 7" id="KW-0472">Membrane</keyword>
<feature type="transmembrane region" description="Helical" evidence="7">
    <location>
        <begin position="53"/>
        <end position="74"/>
    </location>
</feature>
<comment type="similarity">
    <text evidence="7">Belongs to the TRAP transporter large permease family.</text>
</comment>
<organism evidence="9">
    <name type="scientific">uncultured Alphaproteobacteria bacterium</name>
    <dbReference type="NCBI Taxonomy" id="91750"/>
    <lineage>
        <taxon>Bacteria</taxon>
        <taxon>Pseudomonadati</taxon>
        <taxon>Pseudomonadota</taxon>
        <taxon>Alphaproteobacteria</taxon>
        <taxon>environmental samples</taxon>
    </lineage>
</organism>
<proteinExistence type="inferred from homology"/>
<dbReference type="PIRSF" id="PIRSF006066">
    <property type="entry name" value="HI0050"/>
    <property type="match status" value="1"/>
</dbReference>
<comment type="subunit">
    <text evidence="7">The complex comprises the extracytoplasmic solute receptor protein and the two transmembrane proteins.</text>
</comment>
<evidence type="ECO:0000256" key="4">
    <source>
        <dbReference type="ARBA" id="ARBA00022692"/>
    </source>
</evidence>
<feature type="transmembrane region" description="Helical" evidence="7">
    <location>
        <begin position="174"/>
        <end position="194"/>
    </location>
</feature>
<evidence type="ECO:0000256" key="7">
    <source>
        <dbReference type="RuleBase" id="RU369079"/>
    </source>
</evidence>
<dbReference type="InterPro" id="IPR010656">
    <property type="entry name" value="DctM"/>
</dbReference>
<feature type="transmembrane region" description="Helical" evidence="7">
    <location>
        <begin position="272"/>
        <end position="293"/>
    </location>
</feature>
<feature type="transmembrane region" description="Helical" evidence="7">
    <location>
        <begin position="397"/>
        <end position="421"/>
    </location>
</feature>
<evidence type="ECO:0000256" key="5">
    <source>
        <dbReference type="ARBA" id="ARBA00022989"/>
    </source>
</evidence>
<keyword evidence="2" id="KW-1003">Cell membrane</keyword>
<comment type="caution">
    <text evidence="7">Lacks conserved residue(s) required for the propagation of feature annotation.</text>
</comment>
<feature type="transmembrane region" description="Helical" evidence="7">
    <location>
        <begin position="359"/>
        <end position="385"/>
    </location>
</feature>
<evidence type="ECO:0000256" key="3">
    <source>
        <dbReference type="ARBA" id="ARBA00022519"/>
    </source>
</evidence>
<feature type="transmembrane region" description="Helical" evidence="7">
    <location>
        <begin position="305"/>
        <end position="327"/>
    </location>
</feature>
<dbReference type="GO" id="GO:0005886">
    <property type="term" value="C:plasma membrane"/>
    <property type="evidence" value="ECO:0007669"/>
    <property type="project" value="UniProtKB-SubCell"/>
</dbReference>
<dbReference type="PANTHER" id="PTHR33362">
    <property type="entry name" value="SIALIC ACID TRAP TRANSPORTER PERMEASE PROTEIN SIAT-RELATED"/>
    <property type="match status" value="1"/>
</dbReference>
<feature type="transmembrane region" description="Helical" evidence="7">
    <location>
        <begin position="241"/>
        <end position="260"/>
    </location>
</feature>
<feature type="transmembrane region" description="Helical" evidence="7">
    <location>
        <begin position="86"/>
        <end position="105"/>
    </location>
</feature>
<keyword evidence="3 7" id="KW-0997">Cell inner membrane</keyword>
<keyword evidence="5 7" id="KW-1133">Transmembrane helix</keyword>
<evidence type="ECO:0000313" key="9">
    <source>
        <dbReference type="EMBL" id="SBW12842.1"/>
    </source>
</evidence>
<accession>A0A212KMI0</accession>
<comment type="subcellular location">
    <subcellularLocation>
        <location evidence="1 7">Cell inner membrane</location>
        <topology evidence="1 7">Multi-pass membrane protein</topology>
    </subcellularLocation>
</comment>
<evidence type="ECO:0000259" key="8">
    <source>
        <dbReference type="Pfam" id="PF06808"/>
    </source>
</evidence>
<protein>
    <recommendedName>
        <fullName evidence="7">TRAP transporter large permease protein</fullName>
    </recommendedName>
</protein>
<sequence length="427" mass="43963">MVSAVLLGSLILFLVLGVPVGIAIGIASAAALFAGDTLSPGYVAQTLVSSTDSFPIMAIPLFILAGELMGAGGVSRRILNVASVFFGRLAGGLAIVTVVVCMFFAAVSGSGPATVAAVGSMVVPTMLKKGYSKSFTLALIATAGSIGVIIPPSIPMVIFGVTTSTSISSMFLGGFGPGLLIGLSLIVYCHYAAVKNGWRGDEEAFSWPHARAALADAKWALLNPVIILGGIYAGIFTPTEAAAVAAVYAFVCGVFIHRELSLKTLVAPIGQACSTTGTTMVILGCASAFTRILTIEQIPAMITDWLIGITSNGILILMLINILLLIVGCFMDTTPAILVLSPILMPVALSVGVDPVHFGIIMVVNLAIGFITPPLGIDLFVAARIGQAPLEVVTRGIIPFIAVMIVCLLLVTYVPPIALFLPHLLGG</sequence>